<gene>
    <name evidence="1" type="ORF">SAMN05444148_2424</name>
</gene>
<dbReference type="OrthoDB" id="1162208at2"/>
<dbReference type="RefSeq" id="WP_073086780.1">
    <property type="nucleotide sequence ID" value="NZ_FQWS01000002.1"/>
</dbReference>
<name>A0A1M5UC06_9FLAO</name>
<protein>
    <submittedName>
        <fullName evidence="1">Uncharacterized protein</fullName>
    </submittedName>
</protein>
<organism evidence="1 2">
    <name type="scientific">Winogradskyella jejuensis</name>
    <dbReference type="NCBI Taxonomy" id="1089305"/>
    <lineage>
        <taxon>Bacteria</taxon>
        <taxon>Pseudomonadati</taxon>
        <taxon>Bacteroidota</taxon>
        <taxon>Flavobacteriia</taxon>
        <taxon>Flavobacteriales</taxon>
        <taxon>Flavobacteriaceae</taxon>
        <taxon>Winogradskyella</taxon>
    </lineage>
</organism>
<proteinExistence type="predicted"/>
<reference evidence="2" key="1">
    <citation type="submission" date="2016-11" db="EMBL/GenBank/DDBJ databases">
        <authorList>
            <person name="Varghese N."/>
            <person name="Submissions S."/>
        </authorList>
    </citation>
    <scope>NUCLEOTIDE SEQUENCE [LARGE SCALE GENOMIC DNA]</scope>
    <source>
        <strain evidence="2">DSM 25330</strain>
    </source>
</reference>
<dbReference type="STRING" id="1089305.SAMN05444148_2424"/>
<dbReference type="Proteomes" id="UP000184522">
    <property type="component" value="Unassembled WGS sequence"/>
</dbReference>
<accession>A0A1M5UC06</accession>
<dbReference type="AlphaFoldDB" id="A0A1M5UC06"/>
<keyword evidence="2" id="KW-1185">Reference proteome</keyword>
<evidence type="ECO:0000313" key="1">
    <source>
        <dbReference type="EMBL" id="SHH60223.1"/>
    </source>
</evidence>
<evidence type="ECO:0000313" key="2">
    <source>
        <dbReference type="Proteomes" id="UP000184522"/>
    </source>
</evidence>
<sequence>MENLIEVKNDYNTLDKLHNRLKKEANYDCSKTYDSWEVRTDANGHMAQCLVLKKSGMHAVKAYFINDNTIKINYIIPNKVLHAYFGKSVKARRNILEIATGAIKEAVLAGSQKKAFEELENTIKRATA</sequence>
<dbReference type="EMBL" id="FQWS01000002">
    <property type="protein sequence ID" value="SHH60223.1"/>
    <property type="molecule type" value="Genomic_DNA"/>
</dbReference>